<dbReference type="EMBL" id="CAMXCT020002501">
    <property type="protein sequence ID" value="CAL1151923.1"/>
    <property type="molecule type" value="Genomic_DNA"/>
</dbReference>
<name>A0A9P1CVX2_9DINO</name>
<gene>
    <name evidence="1" type="ORF">C1SCF055_LOCUS24835</name>
</gene>
<proteinExistence type="predicted"/>
<comment type="caution">
    <text evidence="1">The sequence shown here is derived from an EMBL/GenBank/DDBJ whole genome shotgun (WGS) entry which is preliminary data.</text>
</comment>
<organism evidence="1">
    <name type="scientific">Cladocopium goreaui</name>
    <dbReference type="NCBI Taxonomy" id="2562237"/>
    <lineage>
        <taxon>Eukaryota</taxon>
        <taxon>Sar</taxon>
        <taxon>Alveolata</taxon>
        <taxon>Dinophyceae</taxon>
        <taxon>Suessiales</taxon>
        <taxon>Symbiodiniaceae</taxon>
        <taxon>Cladocopium</taxon>
    </lineage>
</organism>
<accession>A0A9P1CVX2</accession>
<evidence type="ECO:0000313" key="3">
    <source>
        <dbReference type="Proteomes" id="UP001152797"/>
    </source>
</evidence>
<sequence>MDTTMLPPALKEHRNKTGKELLKMRCKTGSEVFPTIMARYGMQHALNRSTLETKGYYGHFFQDEHNQLRLLHPAEIHMFSIHLLQNRLRADESDHFTSQTAQFFVPKNDRTRDWQKHLQAFDVIDNRDDHFRLQPHHSWHPEHGLIHNDTLMHPETAAVNTSQITLPTEIDEDEPVILSSTVPFQPMLRIQILTEITKFELWAVSNVRPCDLSWQFDHQFKIEECVNNPDGFAMLMTRQIHLADLETCDTFATPCINEGRLLFIQLDVQKPIQKQLDDLGLSGLTFDQFGIVAVGQQFTFRTMMMNFRILHKPLDQHACMVLAAYKKAQMSFLSDTDTLSVCFNFTGEDTPVKTMMHFWANVLDAKTRDHLKMTTHTQLLPNGGVVTYSSSLPIPASAIARILSIAATRQIFDTLSDPNGTRVILKWQSKAIWDGLLVGDVNAQLIGSLLQLTCFPELLGRDMRMIHKAKQCCNVSIEQLLSETHANFVMIQLMKEMSGGAGTKDNQKTYVRNSLAATLLEQGFPFNWVSEATEKLVALVGLKQITQVSNLPPGKQRLDSILQLCEQCELSPPLAVSKSAQKVAQVGMNKARKRVAINVNPADYRIEPSFFLAENDEKLPQLHEIRHKSCGVMLMSFDQALPWLREQQIISADELAMVILGHHENLQATLKTQCLHVPCQDSDSRPVILKATLVQLGEKVVRTHVSEMPIIDEQSCSTVSITYWKEDWSVDEWKQIVDQPFSYARQILAAQGLSDLLQSTWGKSVRKDRMPTTSYHATSVQFHATIAGDRILEALNASGFNKLWLTPKNNQGRLDTSWRIVWVEGSIAHLTSLASKTSCCAGLVKNQKSMGLRFSSKDFDRAWAVIFPGKEAPKVQEVHHMFQLQSLPYGTTAAMLEQWANNIGWTFKAIKALGPNSWLIGSCDMPPPGLQLFNNRPILIKHLPPKDTANGNPIVAGPMPRKVDRNAMSSASMDQTSPHFDPWAGYNANKMQPAQPKDLTGPTEAKFQEHAAKLNSQGEQIQKIEKALMQLQSDTKQEFQNVQQREQQTQMQMQAAINAVKTDLESSFQQAISQQSLQLNSTLGELRTLLQAKPKRTRSADGDDGMEG</sequence>
<dbReference type="EMBL" id="CAMXCT010002501">
    <property type="protein sequence ID" value="CAI3998548.1"/>
    <property type="molecule type" value="Genomic_DNA"/>
</dbReference>
<dbReference type="OrthoDB" id="441109at2759"/>
<evidence type="ECO:0000313" key="2">
    <source>
        <dbReference type="EMBL" id="CAL4785860.1"/>
    </source>
</evidence>
<protein>
    <submittedName>
        <fullName evidence="2">Sodium/hydrogen exchanger 8</fullName>
    </submittedName>
</protein>
<reference evidence="2 3" key="2">
    <citation type="submission" date="2024-05" db="EMBL/GenBank/DDBJ databases">
        <authorList>
            <person name="Chen Y."/>
            <person name="Shah S."/>
            <person name="Dougan E. K."/>
            <person name="Thang M."/>
            <person name="Chan C."/>
        </authorList>
    </citation>
    <scope>NUCLEOTIDE SEQUENCE [LARGE SCALE GENOMIC DNA]</scope>
</reference>
<evidence type="ECO:0000313" key="1">
    <source>
        <dbReference type="EMBL" id="CAI3998548.1"/>
    </source>
</evidence>
<dbReference type="Proteomes" id="UP001152797">
    <property type="component" value="Unassembled WGS sequence"/>
</dbReference>
<dbReference type="EMBL" id="CAMXCT030002501">
    <property type="protein sequence ID" value="CAL4785860.1"/>
    <property type="molecule type" value="Genomic_DNA"/>
</dbReference>
<dbReference type="AlphaFoldDB" id="A0A9P1CVX2"/>
<keyword evidence="3" id="KW-1185">Reference proteome</keyword>
<reference evidence="1" key="1">
    <citation type="submission" date="2022-10" db="EMBL/GenBank/DDBJ databases">
        <authorList>
            <person name="Chen Y."/>
            <person name="Dougan E. K."/>
            <person name="Chan C."/>
            <person name="Rhodes N."/>
            <person name="Thang M."/>
        </authorList>
    </citation>
    <scope>NUCLEOTIDE SEQUENCE</scope>
</reference>